<reference evidence="4 6" key="2">
    <citation type="submission" date="2018-12" db="EMBL/GenBank/DDBJ databases">
        <title>Genome of Verticillium dahliae isolate Getta Getta.</title>
        <authorList>
            <person name="Gardiner D.M."/>
        </authorList>
    </citation>
    <scope>NUCLEOTIDE SEQUENCE [LARGE SCALE GENOMIC DNA]</scope>
    <source>
        <strain evidence="4 6">Getta Getta</strain>
    </source>
</reference>
<gene>
    <name evidence="3" type="ORF">BJF96_g7453</name>
    <name evidence="4" type="ORF">VDGE_21756</name>
</gene>
<name>A0A2J8BWY5_VERDA</name>
<comment type="caution">
    <text evidence="4">The sequence shown here is derived from an EMBL/GenBank/DDBJ whole genome shotgun (WGS) entry which is preliminary data.</text>
</comment>
<feature type="compositionally biased region" description="Basic and acidic residues" evidence="1">
    <location>
        <begin position="10"/>
        <end position="24"/>
    </location>
</feature>
<proteinExistence type="predicted"/>
<feature type="transmembrane region" description="Helical" evidence="2">
    <location>
        <begin position="116"/>
        <end position="139"/>
    </location>
</feature>
<reference evidence="3 5" key="1">
    <citation type="submission" date="2017-12" db="EMBL/GenBank/DDBJ databases">
        <title>Comparative genomics yields insights into virulence evolution of Verticillium dahliae.</title>
        <authorList>
            <person name="Fan R."/>
            <person name="Armitage A.D."/>
            <person name="Cascant-Lopez E."/>
            <person name="Sobczyk M."/>
            <person name="Cockerton H.M."/>
            <person name="Harrison R.J."/>
        </authorList>
    </citation>
    <scope>NUCLEOTIDE SEQUENCE [LARGE SCALE GENOMIC DNA]</scope>
    <source>
        <strain evidence="3 5">12008</strain>
    </source>
</reference>
<keyword evidence="2" id="KW-1133">Transmembrane helix</keyword>
<keyword evidence="2" id="KW-0812">Transmembrane</keyword>
<evidence type="ECO:0000256" key="2">
    <source>
        <dbReference type="SAM" id="Phobius"/>
    </source>
</evidence>
<evidence type="ECO:0000313" key="5">
    <source>
        <dbReference type="Proteomes" id="UP000236305"/>
    </source>
</evidence>
<dbReference type="Proteomes" id="UP000288725">
    <property type="component" value="Chromosome 6"/>
</dbReference>
<dbReference type="Proteomes" id="UP000236305">
    <property type="component" value="Unassembled WGS sequence"/>
</dbReference>
<dbReference type="AlphaFoldDB" id="A0A2J8BWY5"/>
<accession>A0A2J8BWY5</accession>
<keyword evidence="2" id="KW-0472">Membrane</keyword>
<evidence type="ECO:0000256" key="1">
    <source>
        <dbReference type="SAM" id="MobiDB-lite"/>
    </source>
</evidence>
<dbReference type="EMBL" id="RSDZ01000059">
    <property type="protein sequence ID" value="RXG45596.1"/>
    <property type="molecule type" value="Genomic_DNA"/>
</dbReference>
<dbReference type="EMBL" id="MPSH01000028">
    <property type="protein sequence ID" value="PNH29284.1"/>
    <property type="molecule type" value="Genomic_DNA"/>
</dbReference>
<organism evidence="4 6">
    <name type="scientific">Verticillium dahliae</name>
    <name type="common">Verticillium wilt</name>
    <dbReference type="NCBI Taxonomy" id="27337"/>
    <lineage>
        <taxon>Eukaryota</taxon>
        <taxon>Fungi</taxon>
        <taxon>Dikarya</taxon>
        <taxon>Ascomycota</taxon>
        <taxon>Pezizomycotina</taxon>
        <taxon>Sordariomycetes</taxon>
        <taxon>Hypocreomycetidae</taxon>
        <taxon>Glomerellales</taxon>
        <taxon>Plectosphaerellaceae</taxon>
        <taxon>Verticillium</taxon>
    </lineage>
</organism>
<feature type="compositionally biased region" description="Low complexity" evidence="1">
    <location>
        <begin position="35"/>
        <end position="44"/>
    </location>
</feature>
<sequence>MSSTTPRPPATHDKTPTRVSKDITRPPTSPPPSSPDSVATSAATGDRTMPSLEAPRPVHAAGTPAHTPTQTGPRRGLPSHVTPDGLEANGAPSKTWEVCAHGQQHEVDPRRKRLGIVYTVLAGLFILTFTIVAAVLAGLCSK</sequence>
<evidence type="ECO:0000313" key="4">
    <source>
        <dbReference type="EMBL" id="RXG45596.1"/>
    </source>
</evidence>
<evidence type="ECO:0000313" key="6">
    <source>
        <dbReference type="Proteomes" id="UP000288725"/>
    </source>
</evidence>
<protein>
    <submittedName>
        <fullName evidence="4">Uncharacterized protein</fullName>
    </submittedName>
</protein>
<feature type="region of interest" description="Disordered" evidence="1">
    <location>
        <begin position="1"/>
        <end position="94"/>
    </location>
</feature>
<evidence type="ECO:0000313" key="3">
    <source>
        <dbReference type="EMBL" id="PNH29284.1"/>
    </source>
</evidence>